<evidence type="ECO:0000313" key="2">
    <source>
        <dbReference type="EMBL" id="TDG43337.1"/>
    </source>
</evidence>
<comment type="caution">
    <text evidence="2">The sequence shown here is derived from an EMBL/GenBank/DDBJ whole genome shotgun (WGS) entry which is preliminary data.</text>
</comment>
<dbReference type="AlphaFoldDB" id="A0A484B381"/>
<reference evidence="2 3" key="1">
    <citation type="journal article" date="2019" name="J. Hered.">
        <title>An Improved Genome Assembly for Drosophila navojoa, the Basal Species in the mojavensis Cluster.</title>
        <authorList>
            <person name="Vanderlinde T."/>
            <person name="Dupim E.G."/>
            <person name="Nazario-Yepiz N.O."/>
            <person name="Carvalho A.B."/>
        </authorList>
    </citation>
    <scope>NUCLEOTIDE SEQUENCE [LARGE SCALE GENOMIC DNA]</scope>
    <source>
        <strain evidence="2">Navoj_Jal97</strain>
        <tissue evidence="2">Whole organism</tissue>
    </source>
</reference>
<keyword evidence="3" id="KW-1185">Reference proteome</keyword>
<proteinExistence type="predicted"/>
<feature type="region of interest" description="Disordered" evidence="1">
    <location>
        <begin position="49"/>
        <end position="93"/>
    </location>
</feature>
<feature type="region of interest" description="Disordered" evidence="1">
    <location>
        <begin position="180"/>
        <end position="218"/>
    </location>
</feature>
<evidence type="ECO:0000256" key="1">
    <source>
        <dbReference type="SAM" id="MobiDB-lite"/>
    </source>
</evidence>
<organism evidence="2 3">
    <name type="scientific">Drosophila navojoa</name>
    <name type="common">Fruit fly</name>
    <dbReference type="NCBI Taxonomy" id="7232"/>
    <lineage>
        <taxon>Eukaryota</taxon>
        <taxon>Metazoa</taxon>
        <taxon>Ecdysozoa</taxon>
        <taxon>Arthropoda</taxon>
        <taxon>Hexapoda</taxon>
        <taxon>Insecta</taxon>
        <taxon>Pterygota</taxon>
        <taxon>Neoptera</taxon>
        <taxon>Endopterygota</taxon>
        <taxon>Diptera</taxon>
        <taxon>Brachycera</taxon>
        <taxon>Muscomorpha</taxon>
        <taxon>Ephydroidea</taxon>
        <taxon>Drosophilidae</taxon>
        <taxon>Drosophila</taxon>
    </lineage>
</organism>
<dbReference type="EMBL" id="LSRL02000161">
    <property type="protein sequence ID" value="TDG43337.1"/>
    <property type="molecule type" value="Genomic_DNA"/>
</dbReference>
<accession>A0A484B381</accession>
<protein>
    <submittedName>
        <fullName evidence="2">Uncharacterized protein</fullName>
    </submittedName>
</protein>
<dbReference type="Proteomes" id="UP000295192">
    <property type="component" value="Unassembled WGS sequence"/>
</dbReference>
<sequence length="274" mass="30644">MAYGMERNGNGPVNANVNANLSAHFNFQQSARRLRVPLWCELSEQQAEAVHPSSSHAARNGPGPQDQPEAGTAPTTMGLIPQQQQQQQQQQHHRLENCDLHSREAIYEMQRVRNRDTVATANSQQATLDCRLPTADCGLRTARGRVNMQAEPKRAAAKELRSQRRRQRLRLRLRLQLQLRRMPASHREADPESRVPISDSQSQSHFKSKTQSQFQPQPQPQLNVFITHGQRFRSTPLAAATATAGGHAPMLLPLLLRLPPSSSTEPESSCTAVR</sequence>
<name>A0A484B381_DRONA</name>
<evidence type="ECO:0000313" key="3">
    <source>
        <dbReference type="Proteomes" id="UP000295192"/>
    </source>
</evidence>
<gene>
    <name evidence="2" type="ORF">AWZ03_010246</name>
</gene>